<keyword evidence="9" id="KW-1015">Disulfide bond</keyword>
<evidence type="ECO:0000256" key="11">
    <source>
        <dbReference type="ARBA" id="ARBA00023180"/>
    </source>
</evidence>
<comment type="subcellular location">
    <subcellularLocation>
        <location evidence="1">Membrane</location>
        <topology evidence="1">Single-pass type I membrane protein</topology>
    </subcellularLocation>
</comment>
<keyword evidence="7 14" id="KW-1133">Transmembrane helix</keyword>
<dbReference type="GO" id="GO:0004896">
    <property type="term" value="F:cytokine receptor activity"/>
    <property type="evidence" value="ECO:0007669"/>
    <property type="project" value="InterPro"/>
</dbReference>
<protein>
    <recommendedName>
        <fullName evidence="3">Interleukin-4 receptor subunit alpha</fullName>
    </recommendedName>
</protein>
<evidence type="ECO:0000313" key="17">
    <source>
        <dbReference type="Proteomes" id="UP000248480"/>
    </source>
</evidence>
<evidence type="ECO:0000256" key="3">
    <source>
        <dbReference type="ARBA" id="ARBA00018975"/>
    </source>
</evidence>
<dbReference type="RefSeq" id="XP_023596770.1">
    <property type="nucleotide sequence ID" value="XM_023741002.1"/>
</dbReference>
<keyword evidence="4" id="KW-0597">Phosphoprotein</keyword>
<dbReference type="PROSITE" id="PS50853">
    <property type="entry name" value="FN3"/>
    <property type="match status" value="1"/>
</dbReference>
<proteinExistence type="inferred from homology"/>
<evidence type="ECO:0000256" key="14">
    <source>
        <dbReference type="SAM" id="Phobius"/>
    </source>
</evidence>
<dbReference type="SUPFAM" id="SSF49265">
    <property type="entry name" value="Fibronectin type III"/>
    <property type="match status" value="2"/>
</dbReference>
<evidence type="ECO:0000256" key="10">
    <source>
        <dbReference type="ARBA" id="ARBA00023170"/>
    </source>
</evidence>
<dbReference type="InterPro" id="IPR013783">
    <property type="entry name" value="Ig-like_fold"/>
</dbReference>
<feature type="compositionally biased region" description="Polar residues" evidence="13">
    <location>
        <begin position="793"/>
        <end position="809"/>
    </location>
</feature>
<dbReference type="InterPro" id="IPR036116">
    <property type="entry name" value="FN3_sf"/>
</dbReference>
<dbReference type="InterPro" id="IPR015319">
    <property type="entry name" value="IL-4_rcpt-alpha_N"/>
</dbReference>
<dbReference type="RefSeq" id="XP_012413955.1">
    <property type="nucleotide sequence ID" value="XM_012558501.2"/>
</dbReference>
<feature type="signal peptide" evidence="15">
    <location>
        <begin position="1"/>
        <end position="20"/>
    </location>
</feature>
<dbReference type="GO" id="GO:0002532">
    <property type="term" value="P:production of molecular mediator involved in inflammatory response"/>
    <property type="evidence" value="ECO:0007669"/>
    <property type="project" value="InterPro"/>
</dbReference>
<dbReference type="OrthoDB" id="8962741at2759"/>
<reference evidence="18 19" key="1">
    <citation type="submission" date="2025-04" db="UniProtKB">
        <authorList>
            <consortium name="RefSeq"/>
        </authorList>
    </citation>
    <scope>IDENTIFICATION</scope>
</reference>
<feature type="chain" id="PRO_5044583548" description="Interleukin-4 receptor subunit alpha" evidence="15">
    <location>
        <begin position="21"/>
        <end position="827"/>
    </location>
</feature>
<dbReference type="InterPro" id="IPR003961">
    <property type="entry name" value="FN3_dom"/>
</dbReference>
<evidence type="ECO:0000313" key="20">
    <source>
        <dbReference type="RefSeq" id="XP_023596771.1"/>
    </source>
</evidence>
<evidence type="ECO:0000256" key="7">
    <source>
        <dbReference type="ARBA" id="ARBA00022989"/>
    </source>
</evidence>
<dbReference type="STRING" id="127582.A0A2Y9RQF6"/>
<evidence type="ECO:0000256" key="4">
    <source>
        <dbReference type="ARBA" id="ARBA00022553"/>
    </source>
</evidence>
<dbReference type="PANTHER" id="PTHR23037:SF32">
    <property type="entry name" value="INTERLEUKIN-4 RECEPTOR SUBUNIT ALPHA"/>
    <property type="match status" value="1"/>
</dbReference>
<keyword evidence="17" id="KW-1185">Reference proteome</keyword>
<evidence type="ECO:0000313" key="18">
    <source>
        <dbReference type="RefSeq" id="XP_012413955.1"/>
    </source>
</evidence>
<dbReference type="Pfam" id="PF09238">
    <property type="entry name" value="IL4Ra_N"/>
    <property type="match status" value="1"/>
</dbReference>
<feature type="transmembrane region" description="Helical" evidence="14">
    <location>
        <begin position="238"/>
        <end position="260"/>
    </location>
</feature>
<evidence type="ECO:0000256" key="1">
    <source>
        <dbReference type="ARBA" id="ARBA00004479"/>
    </source>
</evidence>
<dbReference type="KEGG" id="tmu:101351007"/>
<evidence type="ECO:0000256" key="8">
    <source>
        <dbReference type="ARBA" id="ARBA00023136"/>
    </source>
</evidence>
<keyword evidence="11" id="KW-0325">Glycoprotein</keyword>
<evidence type="ECO:0000313" key="21">
    <source>
        <dbReference type="RefSeq" id="XP_023596772.1"/>
    </source>
</evidence>
<evidence type="ECO:0000313" key="19">
    <source>
        <dbReference type="RefSeq" id="XP_023596770.1"/>
    </source>
</evidence>
<sequence length="827" mass="89465">MGWLCSGLMFPMSCLILVWAAGSGSIKVLPKPTCFSDYTTTSICEWKMADPTNCSAELLLSYELLSYQQNLDPSENRTCVPENKEVMVCVCSMQTELLYAVDVYALRLWAGQQLLWEDHFRPSNHIKPRAPGNLMVHKNASDMLLLTWTHPYAPGDLLYSELTYLVNISNENDPSDFKVQEVTYKEPFLHLPARSLKSGAFYRASVKALAQGYNSTWSEWSHSNAWYNYYKKPLVQGLPLSVSISCIVILAICLSCYFIIIRIKKEWWDQIPNPAHSPLIAIIIQDSQVSLWGKPSRGQKPAKCPRWKTCLTKLLPCFLEHKKERDEDSPKAAGHGPFQGPGKSAWCSAELSKTVLWPESTNVVQCVELFEAQVEGEEEEVEEDKGSFCPSPESSGVSFQEGREGIAARLTESLFLDLLGGQDGVFGPQGLGESLLSPPSGSRNTQMPWVEVPSTEPKEATLQGKEPELTSQAFTEMPAVIADDPVYRSLGTFLSQSPGPGELDSDLQLAEHLGKVDSQASCAPQPLEQPTSLQPGLETWEQILRQSVLQHGAAPAPALAPASRAALAPASVPISGYREFVSAVKQGSTQDGQAVGFSPPGEAGYKAFSSLLANGATCPGICRVEASSREGGYKPFQNLLPGCPEASGPGLVPQFTFGLDMEPPHSLQSSLFPSASPEHLSLGPVLKGEDGQKPPLPSEQATDPLRDDLGSGIVYSALTCHLCGHLKQCHSQEEHGEAYTVAGPCCDCCCGDRSSPLLSPLRAPDPLPGGLRLEASLSSASPTPLDVSEESKSSLSIQPALSNAQSSGQPPKMVAMASTEPPCMRVT</sequence>
<dbReference type="PANTHER" id="PTHR23037">
    <property type="entry name" value="CYTOKINE RECEPTOR"/>
    <property type="match status" value="1"/>
</dbReference>
<feature type="domain" description="Fibronectin type-III" evidence="16">
    <location>
        <begin position="130"/>
        <end position="228"/>
    </location>
</feature>
<keyword evidence="5 14" id="KW-0812">Transmembrane</keyword>
<feature type="region of interest" description="Disordered" evidence="13">
    <location>
        <begin position="666"/>
        <end position="708"/>
    </location>
</feature>
<evidence type="ECO:0000256" key="12">
    <source>
        <dbReference type="ARBA" id="ARBA00025115"/>
    </source>
</evidence>
<comment type="function">
    <text evidence="12">Receptor for both interleukin 4 and interleukin 13. Couples to the JAK1/2/3-STAT6 pathway. The IL4 response is involved in promoting Th2 differentiation. The IL4/IL13 responses are involved in regulating IgE production and, chemokine and mucus production at sites of allergic inflammation. In certain cell types, can signal through activation of insulin receptor substrates, IRS1/IRS2.</text>
</comment>
<feature type="region of interest" description="Disordered" evidence="13">
    <location>
        <begin position="773"/>
        <end position="827"/>
    </location>
</feature>
<keyword evidence="6 15" id="KW-0732">Signal</keyword>
<evidence type="ECO:0000259" key="16">
    <source>
        <dbReference type="PROSITE" id="PS50853"/>
    </source>
</evidence>
<evidence type="ECO:0000256" key="6">
    <source>
        <dbReference type="ARBA" id="ARBA00022729"/>
    </source>
</evidence>
<gene>
    <name evidence="18 19 20 21" type="primary">IL4R</name>
    <name evidence="18" type="synonym">LOC101351007</name>
</gene>
<evidence type="ECO:0000256" key="15">
    <source>
        <dbReference type="SAM" id="SignalP"/>
    </source>
</evidence>
<name>A0A2Y9RQF6_TRIMA</name>
<dbReference type="AlphaFoldDB" id="A0A2Y9RQF6"/>
<evidence type="ECO:0000256" key="5">
    <source>
        <dbReference type="ARBA" id="ARBA00022692"/>
    </source>
</evidence>
<evidence type="ECO:0000256" key="13">
    <source>
        <dbReference type="SAM" id="MobiDB-lite"/>
    </source>
</evidence>
<dbReference type="CDD" id="cd00063">
    <property type="entry name" value="FN3"/>
    <property type="match status" value="1"/>
</dbReference>
<dbReference type="RefSeq" id="XP_023596771.1">
    <property type="nucleotide sequence ID" value="XM_023741003.1"/>
</dbReference>
<dbReference type="GO" id="GO:0009897">
    <property type="term" value="C:external side of plasma membrane"/>
    <property type="evidence" value="ECO:0007669"/>
    <property type="project" value="TreeGrafter"/>
</dbReference>
<keyword evidence="10 18" id="KW-0675">Receptor</keyword>
<accession>A0A2Y9RQF6</accession>
<dbReference type="Gene3D" id="2.60.40.10">
    <property type="entry name" value="Immunoglobulins"/>
    <property type="match status" value="2"/>
</dbReference>
<dbReference type="InterPro" id="IPR003531">
    <property type="entry name" value="Hempt_rcpt_S_F1_CS"/>
</dbReference>
<dbReference type="PROSITE" id="PS01355">
    <property type="entry name" value="HEMATOPO_REC_S_F1"/>
    <property type="match status" value="1"/>
</dbReference>
<evidence type="ECO:0000256" key="2">
    <source>
        <dbReference type="ARBA" id="ARBA00008280"/>
    </source>
</evidence>
<dbReference type="RefSeq" id="XP_023596772.1">
    <property type="nucleotide sequence ID" value="XM_023741004.1"/>
</dbReference>
<dbReference type="GeneID" id="101351007"/>
<organism evidence="17 21">
    <name type="scientific">Trichechus manatus latirostris</name>
    <name type="common">Florida manatee</name>
    <dbReference type="NCBI Taxonomy" id="127582"/>
    <lineage>
        <taxon>Eukaryota</taxon>
        <taxon>Metazoa</taxon>
        <taxon>Chordata</taxon>
        <taxon>Craniata</taxon>
        <taxon>Vertebrata</taxon>
        <taxon>Euteleostomi</taxon>
        <taxon>Mammalia</taxon>
        <taxon>Eutheria</taxon>
        <taxon>Afrotheria</taxon>
        <taxon>Sirenia</taxon>
        <taxon>Trichechidae</taxon>
        <taxon>Trichechus</taxon>
    </lineage>
</organism>
<comment type="similarity">
    <text evidence="2">Belongs to the type I cytokine receptor family. Type 4 subfamily.</text>
</comment>
<dbReference type="CTD" id="3566"/>
<dbReference type="Proteomes" id="UP000248480">
    <property type="component" value="Unplaced"/>
</dbReference>
<keyword evidence="8 14" id="KW-0472">Membrane</keyword>
<evidence type="ECO:0000256" key="9">
    <source>
        <dbReference type="ARBA" id="ARBA00023157"/>
    </source>
</evidence>